<reference evidence="3" key="1">
    <citation type="journal article" date="2019" name="Int. J. Syst. Evol. Microbiol.">
        <title>The Global Catalogue of Microorganisms (GCM) 10K type strain sequencing project: providing services to taxonomists for standard genome sequencing and annotation.</title>
        <authorList>
            <consortium name="The Broad Institute Genomics Platform"/>
            <consortium name="The Broad Institute Genome Sequencing Center for Infectious Disease"/>
            <person name="Wu L."/>
            <person name="Ma J."/>
        </authorList>
    </citation>
    <scope>NUCLEOTIDE SEQUENCE [LARGE SCALE GENOMIC DNA]</scope>
    <source>
        <strain evidence="3">JCM 17917</strain>
    </source>
</reference>
<dbReference type="Proteomes" id="UP001501844">
    <property type="component" value="Unassembled WGS sequence"/>
</dbReference>
<evidence type="ECO:0008006" key="4">
    <source>
        <dbReference type="Google" id="ProtNLM"/>
    </source>
</evidence>
<keyword evidence="1" id="KW-0472">Membrane</keyword>
<sequence length="224" mass="25445">MLLSVCLMAVLLVNLLYARQNNGGIAENFAFTNLQVLLSFHHLVVLLAAYVFQMLEGRNNGLKRFAALPTSFYQLFIQRVLAVSLVSGLYWVLSFISHAFLSEAHTFTYLSSYYLYLLLPLSSYLLLVSLCSLFTNNLGLGVAQLLLFLFLSFQGLGDIVPFGYPLESMNRVSINLSFQESSIYWGEDTFWLAKLNLLITALLFTVVYLVHKRMNLLYFMTKKG</sequence>
<name>A0ABP8FA04_9BACT</name>
<evidence type="ECO:0000313" key="3">
    <source>
        <dbReference type="Proteomes" id="UP001501844"/>
    </source>
</evidence>
<dbReference type="EMBL" id="BAABGX010000001">
    <property type="protein sequence ID" value="GAA4298703.1"/>
    <property type="molecule type" value="Genomic_DNA"/>
</dbReference>
<evidence type="ECO:0000256" key="1">
    <source>
        <dbReference type="SAM" id="Phobius"/>
    </source>
</evidence>
<organism evidence="2 3">
    <name type="scientific">Nibribacter koreensis</name>
    <dbReference type="NCBI Taxonomy" id="1084519"/>
    <lineage>
        <taxon>Bacteria</taxon>
        <taxon>Pseudomonadati</taxon>
        <taxon>Bacteroidota</taxon>
        <taxon>Cytophagia</taxon>
        <taxon>Cytophagales</taxon>
        <taxon>Hymenobacteraceae</taxon>
        <taxon>Nibribacter</taxon>
    </lineage>
</organism>
<feature type="transmembrane region" description="Helical" evidence="1">
    <location>
        <begin position="190"/>
        <end position="210"/>
    </location>
</feature>
<feature type="transmembrane region" description="Helical" evidence="1">
    <location>
        <begin position="145"/>
        <end position="164"/>
    </location>
</feature>
<feature type="transmembrane region" description="Helical" evidence="1">
    <location>
        <begin position="113"/>
        <end position="133"/>
    </location>
</feature>
<accession>A0ABP8FA04</accession>
<keyword evidence="3" id="KW-1185">Reference proteome</keyword>
<keyword evidence="1" id="KW-1133">Transmembrane helix</keyword>
<evidence type="ECO:0000313" key="2">
    <source>
        <dbReference type="EMBL" id="GAA4298703.1"/>
    </source>
</evidence>
<feature type="transmembrane region" description="Helical" evidence="1">
    <location>
        <begin position="76"/>
        <end position="101"/>
    </location>
</feature>
<comment type="caution">
    <text evidence="2">The sequence shown here is derived from an EMBL/GenBank/DDBJ whole genome shotgun (WGS) entry which is preliminary data.</text>
</comment>
<proteinExistence type="predicted"/>
<protein>
    <recommendedName>
        <fullName evidence="4">ABC-2 type transport system permease protein</fullName>
    </recommendedName>
</protein>
<gene>
    <name evidence="2" type="ORF">GCM10023183_07200</name>
</gene>
<feature type="transmembrane region" description="Helical" evidence="1">
    <location>
        <begin position="34"/>
        <end position="55"/>
    </location>
</feature>
<keyword evidence="1" id="KW-0812">Transmembrane</keyword>